<dbReference type="SUPFAM" id="SSF88697">
    <property type="entry name" value="PUA domain-like"/>
    <property type="match status" value="1"/>
</dbReference>
<evidence type="ECO:0000256" key="8">
    <source>
        <dbReference type="ARBA" id="ARBA00025699"/>
    </source>
</evidence>
<dbReference type="InterPro" id="IPR046886">
    <property type="entry name" value="RsmE_MTase_dom"/>
</dbReference>
<dbReference type="InterPro" id="IPR015947">
    <property type="entry name" value="PUA-like_sf"/>
</dbReference>
<comment type="function">
    <text evidence="8 10">Specifically methylates the N3 position of the uracil ring of uridine 1498 (m3U1498) in 16S rRNA. Acts on the fully assembled 30S ribosomal subunit.</text>
</comment>
<evidence type="ECO:0000256" key="5">
    <source>
        <dbReference type="ARBA" id="ARBA00022603"/>
    </source>
</evidence>
<dbReference type="NCBIfam" id="TIGR00046">
    <property type="entry name" value="RsmE family RNA methyltransferase"/>
    <property type="match status" value="1"/>
</dbReference>
<sequence length="249" mass="28019">MQLFYAPDIVPPDYTLSEEESKHCVRVLRMGVGDELHITDGRGNLYRCEIVDDHAKHCRVRVCETHAAFGRLSYELTMGVAPTKNTDRFEWFLEKATEIGILRIIPLDTVHSERRILKTERENKVITAAVKQSLKAYHPQLEELTPFRQVVEAPFEGQKFIAHCAAAVSPQGKNYLPRLLQAGGKVMILIGPEGDFSKEEVEMAVKHGFREITLGNQRLRTETAAVVASVMVATVNESATEENNTETTR</sequence>
<dbReference type="InterPro" id="IPR046887">
    <property type="entry name" value="RsmE_PUA-like"/>
</dbReference>
<dbReference type="EC" id="2.1.1.193" evidence="10"/>
<evidence type="ECO:0000256" key="4">
    <source>
        <dbReference type="ARBA" id="ARBA00022552"/>
    </source>
</evidence>
<reference evidence="13" key="1">
    <citation type="journal article" date="2021" name="PeerJ">
        <title>Extensive microbial diversity within the chicken gut microbiome revealed by metagenomics and culture.</title>
        <authorList>
            <person name="Gilroy R."/>
            <person name="Ravi A."/>
            <person name="Getino M."/>
            <person name="Pursley I."/>
            <person name="Horton D.L."/>
            <person name="Alikhan N.F."/>
            <person name="Baker D."/>
            <person name="Gharbi K."/>
            <person name="Hall N."/>
            <person name="Watson M."/>
            <person name="Adriaenssens E.M."/>
            <person name="Foster-Nyarko E."/>
            <person name="Jarju S."/>
            <person name="Secka A."/>
            <person name="Antonio M."/>
            <person name="Oren A."/>
            <person name="Chaudhuri R.R."/>
            <person name="La Ragione R."/>
            <person name="Hildebrand F."/>
            <person name="Pallen M.J."/>
        </authorList>
    </citation>
    <scope>NUCLEOTIDE SEQUENCE</scope>
    <source>
        <strain evidence="13">CHK169-11906</strain>
    </source>
</reference>
<feature type="domain" description="Ribosomal RNA small subunit methyltransferase E PUA-like" evidence="12">
    <location>
        <begin position="16"/>
        <end position="63"/>
    </location>
</feature>
<dbReference type="InterPro" id="IPR029026">
    <property type="entry name" value="tRNA_m1G_MTases_N"/>
</dbReference>
<organism evidence="13 14">
    <name type="scientific">Candidatus Alistipes avicola</name>
    <dbReference type="NCBI Taxonomy" id="2838432"/>
    <lineage>
        <taxon>Bacteria</taxon>
        <taxon>Pseudomonadati</taxon>
        <taxon>Bacteroidota</taxon>
        <taxon>Bacteroidia</taxon>
        <taxon>Bacteroidales</taxon>
        <taxon>Rikenellaceae</taxon>
        <taxon>Alistipes</taxon>
    </lineage>
</organism>
<dbReference type="Pfam" id="PF20260">
    <property type="entry name" value="PUA_4"/>
    <property type="match status" value="1"/>
</dbReference>
<dbReference type="InterPro" id="IPR029028">
    <property type="entry name" value="Alpha/beta_knot_MTases"/>
</dbReference>
<protein>
    <recommendedName>
        <fullName evidence="10">Ribosomal RNA small subunit methyltransferase E</fullName>
        <ecNumber evidence="10">2.1.1.193</ecNumber>
    </recommendedName>
</protein>
<dbReference type="EMBL" id="DWYR01000008">
    <property type="protein sequence ID" value="HJA98373.1"/>
    <property type="molecule type" value="Genomic_DNA"/>
</dbReference>
<reference evidence="13" key="2">
    <citation type="submission" date="2021-04" db="EMBL/GenBank/DDBJ databases">
        <authorList>
            <person name="Gilroy R."/>
        </authorList>
    </citation>
    <scope>NUCLEOTIDE SEQUENCE</scope>
    <source>
        <strain evidence="13">CHK169-11906</strain>
    </source>
</reference>
<dbReference type="AlphaFoldDB" id="A0A9D2IDI9"/>
<keyword evidence="6 10" id="KW-0808">Transferase</keyword>
<comment type="caution">
    <text evidence="13">The sequence shown here is derived from an EMBL/GenBank/DDBJ whole genome shotgun (WGS) entry which is preliminary data.</text>
</comment>
<evidence type="ECO:0000313" key="14">
    <source>
        <dbReference type="Proteomes" id="UP000824259"/>
    </source>
</evidence>
<dbReference type="SUPFAM" id="SSF75217">
    <property type="entry name" value="alpha/beta knot"/>
    <property type="match status" value="1"/>
</dbReference>
<comment type="subcellular location">
    <subcellularLocation>
        <location evidence="1 10">Cytoplasm</location>
    </subcellularLocation>
</comment>
<keyword evidence="3 10" id="KW-0963">Cytoplasm</keyword>
<dbReference type="PIRSF" id="PIRSF015601">
    <property type="entry name" value="MTase_slr0722"/>
    <property type="match status" value="1"/>
</dbReference>
<evidence type="ECO:0000259" key="11">
    <source>
        <dbReference type="Pfam" id="PF04452"/>
    </source>
</evidence>
<comment type="catalytic activity">
    <reaction evidence="9 10">
        <text>uridine(1498) in 16S rRNA + S-adenosyl-L-methionine = N(3)-methyluridine(1498) in 16S rRNA + S-adenosyl-L-homocysteine + H(+)</text>
        <dbReference type="Rhea" id="RHEA:42920"/>
        <dbReference type="Rhea" id="RHEA-COMP:10283"/>
        <dbReference type="Rhea" id="RHEA-COMP:10284"/>
        <dbReference type="ChEBI" id="CHEBI:15378"/>
        <dbReference type="ChEBI" id="CHEBI:57856"/>
        <dbReference type="ChEBI" id="CHEBI:59789"/>
        <dbReference type="ChEBI" id="CHEBI:65315"/>
        <dbReference type="ChEBI" id="CHEBI:74502"/>
        <dbReference type="EC" id="2.1.1.193"/>
    </reaction>
</comment>
<dbReference type="GO" id="GO:0005737">
    <property type="term" value="C:cytoplasm"/>
    <property type="evidence" value="ECO:0007669"/>
    <property type="project" value="UniProtKB-SubCell"/>
</dbReference>
<name>A0A9D2IDI9_9BACT</name>
<dbReference type="GO" id="GO:0070042">
    <property type="term" value="F:rRNA (uridine-N3-)-methyltransferase activity"/>
    <property type="evidence" value="ECO:0007669"/>
    <property type="project" value="TreeGrafter"/>
</dbReference>
<dbReference type="PANTHER" id="PTHR30027:SF3">
    <property type="entry name" value="16S RRNA (URACIL(1498)-N(3))-METHYLTRANSFERASE"/>
    <property type="match status" value="1"/>
</dbReference>
<evidence type="ECO:0000256" key="6">
    <source>
        <dbReference type="ARBA" id="ARBA00022679"/>
    </source>
</evidence>
<dbReference type="CDD" id="cd18084">
    <property type="entry name" value="RsmE-like"/>
    <property type="match status" value="1"/>
</dbReference>
<proteinExistence type="inferred from homology"/>
<dbReference type="NCBIfam" id="NF008702">
    <property type="entry name" value="PRK11713.6-1"/>
    <property type="match status" value="1"/>
</dbReference>
<dbReference type="GO" id="GO:0070475">
    <property type="term" value="P:rRNA base methylation"/>
    <property type="evidence" value="ECO:0007669"/>
    <property type="project" value="TreeGrafter"/>
</dbReference>
<dbReference type="PANTHER" id="PTHR30027">
    <property type="entry name" value="RIBOSOMAL RNA SMALL SUBUNIT METHYLTRANSFERASE E"/>
    <property type="match status" value="1"/>
</dbReference>
<evidence type="ECO:0000256" key="2">
    <source>
        <dbReference type="ARBA" id="ARBA00005528"/>
    </source>
</evidence>
<dbReference type="Pfam" id="PF04452">
    <property type="entry name" value="Methyltrans_RNA"/>
    <property type="match status" value="1"/>
</dbReference>
<keyword evidence="4 10" id="KW-0698">rRNA processing</keyword>
<evidence type="ECO:0000256" key="1">
    <source>
        <dbReference type="ARBA" id="ARBA00004496"/>
    </source>
</evidence>
<accession>A0A9D2IDI9</accession>
<evidence type="ECO:0000256" key="9">
    <source>
        <dbReference type="ARBA" id="ARBA00047944"/>
    </source>
</evidence>
<evidence type="ECO:0000256" key="10">
    <source>
        <dbReference type="PIRNR" id="PIRNR015601"/>
    </source>
</evidence>
<comment type="similarity">
    <text evidence="2 10">Belongs to the RNA methyltransferase RsmE family.</text>
</comment>
<dbReference type="Gene3D" id="2.40.240.20">
    <property type="entry name" value="Hypothetical PUA domain-like, domain 1"/>
    <property type="match status" value="1"/>
</dbReference>
<feature type="domain" description="Ribosomal RNA small subunit methyltransferase E methyltransferase" evidence="11">
    <location>
        <begin position="74"/>
        <end position="229"/>
    </location>
</feature>
<evidence type="ECO:0000256" key="3">
    <source>
        <dbReference type="ARBA" id="ARBA00022490"/>
    </source>
</evidence>
<evidence type="ECO:0000256" key="7">
    <source>
        <dbReference type="ARBA" id="ARBA00022691"/>
    </source>
</evidence>
<dbReference type="Gene3D" id="3.40.1280.10">
    <property type="match status" value="1"/>
</dbReference>
<keyword evidence="5 10" id="KW-0489">Methyltransferase</keyword>
<keyword evidence="7 10" id="KW-0949">S-adenosyl-L-methionine</keyword>
<dbReference type="Proteomes" id="UP000824259">
    <property type="component" value="Unassembled WGS sequence"/>
</dbReference>
<dbReference type="InterPro" id="IPR006700">
    <property type="entry name" value="RsmE"/>
</dbReference>
<evidence type="ECO:0000259" key="12">
    <source>
        <dbReference type="Pfam" id="PF20260"/>
    </source>
</evidence>
<evidence type="ECO:0000313" key="13">
    <source>
        <dbReference type="EMBL" id="HJA98373.1"/>
    </source>
</evidence>
<gene>
    <name evidence="13" type="ORF">H9779_02070</name>
</gene>